<proteinExistence type="predicted"/>
<evidence type="ECO:0000313" key="4">
    <source>
        <dbReference type="EMBL" id="MCY9594705.1"/>
    </source>
</evidence>
<feature type="region of interest" description="Disordered" evidence="1">
    <location>
        <begin position="27"/>
        <end position="59"/>
    </location>
</feature>
<gene>
    <name evidence="4" type="ORF">M5X16_02830</name>
    <name evidence="5" type="ORF">PC41400_24150</name>
</gene>
<evidence type="ECO:0000313" key="7">
    <source>
        <dbReference type="Proteomes" id="UP001527202"/>
    </source>
</evidence>
<keyword evidence="7" id="KW-1185">Reference proteome</keyword>
<dbReference type="InterPro" id="IPR001119">
    <property type="entry name" value="SLH_dom"/>
</dbReference>
<reference evidence="5 6" key="1">
    <citation type="submission" date="2018-01" db="EMBL/GenBank/DDBJ databases">
        <title>The whole genome sequencing and assembly of Paenibacillus chitinolyticus KCCM 41400 strain.</title>
        <authorList>
            <person name="Kim J.-Y."/>
            <person name="Park M.-K."/>
            <person name="Lee Y.-J."/>
            <person name="Yi H."/>
            <person name="Bahn Y.-S."/>
            <person name="Kim J.F."/>
            <person name="Lee D.-W."/>
        </authorList>
    </citation>
    <scope>NUCLEOTIDE SEQUENCE [LARGE SCALE GENOMIC DNA]</scope>
    <source>
        <strain evidence="5 6">KCCM 41400</strain>
    </source>
</reference>
<dbReference type="PROSITE" id="PS51272">
    <property type="entry name" value="SLH"/>
    <property type="match status" value="2"/>
</dbReference>
<dbReference type="EMBL" id="JAMDMJ010000003">
    <property type="protein sequence ID" value="MCY9594705.1"/>
    <property type="molecule type" value="Genomic_DNA"/>
</dbReference>
<dbReference type="RefSeq" id="WP_042230381.1">
    <property type="nucleotide sequence ID" value="NZ_CP026520.1"/>
</dbReference>
<organism evidence="5 6">
    <name type="scientific">Paenibacillus chitinolyticus</name>
    <dbReference type="NCBI Taxonomy" id="79263"/>
    <lineage>
        <taxon>Bacteria</taxon>
        <taxon>Bacillati</taxon>
        <taxon>Bacillota</taxon>
        <taxon>Bacilli</taxon>
        <taxon>Bacillales</taxon>
        <taxon>Paenibacillaceae</taxon>
        <taxon>Paenibacillus</taxon>
    </lineage>
</organism>
<feature type="domain" description="SLH" evidence="3">
    <location>
        <begin position="56"/>
        <end position="119"/>
    </location>
</feature>
<evidence type="ECO:0000259" key="3">
    <source>
        <dbReference type="PROSITE" id="PS51272"/>
    </source>
</evidence>
<evidence type="ECO:0000313" key="6">
    <source>
        <dbReference type="Proteomes" id="UP000288943"/>
    </source>
</evidence>
<reference evidence="4 7" key="2">
    <citation type="submission" date="2022-05" db="EMBL/GenBank/DDBJ databases">
        <title>Genome Sequencing of Bee-Associated Microbes.</title>
        <authorList>
            <person name="Dunlap C."/>
        </authorList>
    </citation>
    <scope>NUCLEOTIDE SEQUENCE [LARGE SCALE GENOMIC DNA]</scope>
    <source>
        <strain evidence="4 7">NRRL B-23120</strain>
    </source>
</reference>
<evidence type="ECO:0000256" key="2">
    <source>
        <dbReference type="SAM" id="SignalP"/>
    </source>
</evidence>
<dbReference type="AlphaFoldDB" id="A0A410X1W2"/>
<dbReference type="Proteomes" id="UP000288943">
    <property type="component" value="Chromosome"/>
</dbReference>
<keyword evidence="2" id="KW-0732">Signal</keyword>
<name>A0A410X1W2_9BACL</name>
<protein>
    <submittedName>
        <fullName evidence="5">S-layer homology domain-containing protein</fullName>
    </submittedName>
</protein>
<dbReference type="OrthoDB" id="2630025at2"/>
<feature type="signal peptide" evidence="2">
    <location>
        <begin position="1"/>
        <end position="25"/>
    </location>
</feature>
<dbReference type="Proteomes" id="UP001527202">
    <property type="component" value="Unassembled WGS sequence"/>
</dbReference>
<dbReference type="KEGG" id="pchi:PC41400_24150"/>
<dbReference type="Pfam" id="PF00395">
    <property type="entry name" value="SLH"/>
    <property type="match status" value="2"/>
</dbReference>
<evidence type="ECO:0000313" key="5">
    <source>
        <dbReference type="EMBL" id="QAV20603.1"/>
    </source>
</evidence>
<sequence>MAWKKVLLTLSAAAVLTSAAGQAFAAEHREAERSGGSGAEAPREGQVAGTETGPAAGPLFVDVAPDNRNADAIADLAARGLIEGTASGRFDPAGALTREQFAKLLASAFGLGTSEGPTPFVDLVSAWSTPYISAAYAAGLVDGVTAVKFMPAQPVTRQAAASMVWRWLEARGVEAPSAAPGQSAGDADAWAQASVRSIMALGLRSDSGASYEPKRVMTRGDAAALVSRALALLETTAAERAAKAAQPLTADKAASLIRFNEQKTAELFLSLFDHELASRTKPPFEAIQPVLSRYYADPGSWRTFYERHLGGIYEAVAIFPAVSMPVPSFKIVSLTDDRAQVRGKRPEGAYTDSAFLTYTLLKRNGNWVIGGREEEKLTEPFTREEAEGIVARYYKAGSGLFEREESDRFLFTVTDKGEKLRLSVSKAKGILAMEED</sequence>
<evidence type="ECO:0000256" key="1">
    <source>
        <dbReference type="SAM" id="MobiDB-lite"/>
    </source>
</evidence>
<feature type="domain" description="SLH" evidence="3">
    <location>
        <begin position="120"/>
        <end position="178"/>
    </location>
</feature>
<dbReference type="EMBL" id="CP026520">
    <property type="protein sequence ID" value="QAV20603.1"/>
    <property type="molecule type" value="Genomic_DNA"/>
</dbReference>
<accession>A0A410X1W2</accession>
<feature type="chain" id="PRO_5019417863" evidence="2">
    <location>
        <begin position="26"/>
        <end position="436"/>
    </location>
</feature>
<dbReference type="GeneID" id="95377891"/>